<dbReference type="Pfam" id="PF08386">
    <property type="entry name" value="Abhydrolase_4"/>
    <property type="match status" value="1"/>
</dbReference>
<keyword evidence="6" id="KW-1185">Reference proteome</keyword>
<organism evidence="5 6">
    <name type="scientific">Sphaerobolus stellatus (strain SS14)</name>
    <dbReference type="NCBI Taxonomy" id="990650"/>
    <lineage>
        <taxon>Eukaryota</taxon>
        <taxon>Fungi</taxon>
        <taxon>Dikarya</taxon>
        <taxon>Basidiomycota</taxon>
        <taxon>Agaricomycotina</taxon>
        <taxon>Agaricomycetes</taxon>
        <taxon>Phallomycetidae</taxon>
        <taxon>Geastrales</taxon>
        <taxon>Sphaerobolaceae</taxon>
        <taxon>Sphaerobolus</taxon>
    </lineage>
</organism>
<dbReference type="OrthoDB" id="425534at2759"/>
<dbReference type="AlphaFoldDB" id="A0A0C9VPC3"/>
<evidence type="ECO:0000313" key="5">
    <source>
        <dbReference type="EMBL" id="KIJ43912.1"/>
    </source>
</evidence>
<feature type="domain" description="AB hydrolase-1" evidence="3">
    <location>
        <begin position="63"/>
        <end position="233"/>
    </location>
</feature>
<dbReference type="EMBL" id="KN837120">
    <property type="protein sequence ID" value="KIJ43912.1"/>
    <property type="molecule type" value="Genomic_DNA"/>
</dbReference>
<keyword evidence="2" id="KW-0378">Hydrolase</keyword>
<gene>
    <name evidence="5" type="ORF">M422DRAFT_228944</name>
</gene>
<accession>A0A0C9VPC3</accession>
<dbReference type="HOGENOM" id="CLU_013364_5_2_1"/>
<name>A0A0C9VPC3_SPHS4</name>
<comment type="similarity">
    <text evidence="1">Belongs to the peptidase S33 family.</text>
</comment>
<feature type="domain" description="Peptidase S33 tripeptidyl aminopeptidase-like C-terminal" evidence="4">
    <location>
        <begin position="392"/>
        <end position="485"/>
    </location>
</feature>
<dbReference type="InterPro" id="IPR013595">
    <property type="entry name" value="Pept_S33_TAP-like_C"/>
</dbReference>
<evidence type="ECO:0000256" key="2">
    <source>
        <dbReference type="ARBA" id="ARBA00022801"/>
    </source>
</evidence>
<evidence type="ECO:0000313" key="6">
    <source>
        <dbReference type="Proteomes" id="UP000054279"/>
    </source>
</evidence>
<dbReference type="InterPro" id="IPR029058">
    <property type="entry name" value="AB_hydrolase_fold"/>
</dbReference>
<dbReference type="InterPro" id="IPR000073">
    <property type="entry name" value="AB_hydrolase_1"/>
</dbReference>
<sequence length="526" mass="57397">MKFEWDKVIPSPELRWITCAENRECARFEVPMDYTNPSGDKVAIALTRIKAKIPSESKGYRGPILFNPGGPGGPGVELIENIGEDLQRLLGDEYDIVGFDPRGIGRTTPRISLFDDDFERTFWEHDALSIVNASTDSLAREYARSYVTGQLAAKKANHTSQYVSTALVARDMLSITRAHGRDKLQYWGFSYGTVLGATFSAMFPDNVERLIIDGVVDFADYYEGRWYSNLLDTDKILKYWLNECVAAGPACPMHDDSTEAISQRVHNVFEALRVQPFPVLNGSIYGILELGPVKKLLFQTLYNPFTFLPAFTKALAALEAGDGLPMFSLLQAGKPVPKCDKDPLVVLPLHEAGAAVACGDALGAGRDIESIAKHLEELSDLSVFADVWTVLTRIGCVGWSNVPKERYGGPFNTTTSFPLLIIGNTADPVTPLAAAKKAAAGFRNSALLTVNTPGHCSIAGTSPAASKYIRDYFREGSLPPEGTVCEVEDKLFGLKKDLVTGLSAEDQEIVEAARAISAKAHVGLFF</sequence>
<dbReference type="InterPro" id="IPR051601">
    <property type="entry name" value="Serine_prot/Carboxylest_S33"/>
</dbReference>
<dbReference type="Pfam" id="PF00561">
    <property type="entry name" value="Abhydrolase_1"/>
    <property type="match status" value="1"/>
</dbReference>
<evidence type="ECO:0000259" key="4">
    <source>
        <dbReference type="Pfam" id="PF08386"/>
    </source>
</evidence>
<evidence type="ECO:0000256" key="1">
    <source>
        <dbReference type="ARBA" id="ARBA00010088"/>
    </source>
</evidence>
<evidence type="ECO:0008006" key="7">
    <source>
        <dbReference type="Google" id="ProtNLM"/>
    </source>
</evidence>
<dbReference type="PANTHER" id="PTHR43248:SF25">
    <property type="entry name" value="AB HYDROLASE-1 DOMAIN-CONTAINING PROTEIN-RELATED"/>
    <property type="match status" value="1"/>
</dbReference>
<proteinExistence type="inferred from homology"/>
<evidence type="ECO:0000259" key="3">
    <source>
        <dbReference type="Pfam" id="PF00561"/>
    </source>
</evidence>
<reference evidence="5 6" key="1">
    <citation type="submission" date="2014-06" db="EMBL/GenBank/DDBJ databases">
        <title>Evolutionary Origins and Diversification of the Mycorrhizal Mutualists.</title>
        <authorList>
            <consortium name="DOE Joint Genome Institute"/>
            <consortium name="Mycorrhizal Genomics Consortium"/>
            <person name="Kohler A."/>
            <person name="Kuo A."/>
            <person name="Nagy L.G."/>
            <person name="Floudas D."/>
            <person name="Copeland A."/>
            <person name="Barry K.W."/>
            <person name="Cichocki N."/>
            <person name="Veneault-Fourrey C."/>
            <person name="LaButti K."/>
            <person name="Lindquist E.A."/>
            <person name="Lipzen A."/>
            <person name="Lundell T."/>
            <person name="Morin E."/>
            <person name="Murat C."/>
            <person name="Riley R."/>
            <person name="Ohm R."/>
            <person name="Sun H."/>
            <person name="Tunlid A."/>
            <person name="Henrissat B."/>
            <person name="Grigoriev I.V."/>
            <person name="Hibbett D.S."/>
            <person name="Martin F."/>
        </authorList>
    </citation>
    <scope>NUCLEOTIDE SEQUENCE [LARGE SCALE GENOMIC DNA]</scope>
    <source>
        <strain evidence="5 6">SS14</strain>
    </source>
</reference>
<dbReference type="SUPFAM" id="SSF53474">
    <property type="entry name" value="alpha/beta-Hydrolases"/>
    <property type="match status" value="1"/>
</dbReference>
<protein>
    <recommendedName>
        <fullName evidence="7">Peptidase S33 tripeptidyl aminopeptidase-like C-terminal domain-containing protein</fullName>
    </recommendedName>
</protein>
<dbReference type="PANTHER" id="PTHR43248">
    <property type="entry name" value="2-SUCCINYL-6-HYDROXY-2,4-CYCLOHEXADIENE-1-CARBOXYLATE SYNTHASE"/>
    <property type="match status" value="1"/>
</dbReference>
<dbReference type="Gene3D" id="3.40.50.1820">
    <property type="entry name" value="alpha/beta hydrolase"/>
    <property type="match status" value="1"/>
</dbReference>
<dbReference type="GO" id="GO:0016787">
    <property type="term" value="F:hydrolase activity"/>
    <property type="evidence" value="ECO:0007669"/>
    <property type="project" value="UniProtKB-KW"/>
</dbReference>
<dbReference type="Proteomes" id="UP000054279">
    <property type="component" value="Unassembled WGS sequence"/>
</dbReference>